<reference evidence="2 3" key="1">
    <citation type="submission" date="2007-04" db="EMBL/GenBank/DDBJ databases">
        <title>Complete sequence of plasmid pNL2 of Novosphingobium aromaticivorans DSM 12444.</title>
        <authorList>
            <consortium name="US DOE Joint Genome Institute"/>
            <person name="Copeland A."/>
            <person name="Lucas S."/>
            <person name="Lapidus A."/>
            <person name="Barry K."/>
            <person name="Detter J.C."/>
            <person name="Glavina del Rio T."/>
            <person name="Hammon N."/>
            <person name="Israni S."/>
            <person name="Dalin E."/>
            <person name="Tice H."/>
            <person name="Pitluck S."/>
            <person name="Chertkov O."/>
            <person name="Han C."/>
            <person name="Thomson S."/>
            <person name="Schmutz J."/>
            <person name="Larimer F."/>
            <person name="Land M."/>
            <person name="Kyrpides N."/>
            <person name="Ivanova N."/>
            <person name="Fredrickson J."/>
            <person name="Romine M.F."/>
            <person name="Richardson P."/>
        </authorList>
    </citation>
    <scope>NUCLEOTIDE SEQUENCE [LARGE SCALE GENOMIC DNA]</scope>
    <source>
        <strain evidence="3">ATCC 700278 / DSM 12444 / CCUG 56034 / CIP 105152 / NBRC 16084 / F199</strain>
        <plasmid evidence="2 3">pNL2</plasmid>
    </source>
</reference>
<dbReference type="SUPFAM" id="SSF52096">
    <property type="entry name" value="ClpP/crotonase"/>
    <property type="match status" value="1"/>
</dbReference>
<keyword evidence="2" id="KW-0614">Plasmid</keyword>
<dbReference type="GO" id="GO:0016853">
    <property type="term" value="F:isomerase activity"/>
    <property type="evidence" value="ECO:0007669"/>
    <property type="project" value="UniProtKB-KW"/>
</dbReference>
<name>A4XEE6_NOVAD</name>
<dbReference type="Pfam" id="PF00378">
    <property type="entry name" value="ECH_1"/>
    <property type="match status" value="1"/>
</dbReference>
<dbReference type="EMBL" id="CP000677">
    <property type="protein sequence ID" value="ABP64307.1"/>
    <property type="molecule type" value="Genomic_DNA"/>
</dbReference>
<dbReference type="InterPro" id="IPR001753">
    <property type="entry name" value="Enoyl-CoA_hydra/iso"/>
</dbReference>
<organism evidence="2 3">
    <name type="scientific">Novosphingobium aromaticivorans (strain ATCC 700278 / DSM 12444 / CCUG 56034 / CIP 105152 / NBRC 16084 / F199)</name>
    <dbReference type="NCBI Taxonomy" id="279238"/>
    <lineage>
        <taxon>Bacteria</taxon>
        <taxon>Pseudomonadati</taxon>
        <taxon>Pseudomonadota</taxon>
        <taxon>Alphaproteobacteria</taxon>
        <taxon>Sphingomonadales</taxon>
        <taxon>Sphingomonadaceae</taxon>
        <taxon>Novosphingobium</taxon>
    </lineage>
</organism>
<accession>A4XEE6</accession>
<evidence type="ECO:0000313" key="2">
    <source>
        <dbReference type="EMBL" id="ABP64307.1"/>
    </source>
</evidence>
<dbReference type="CDD" id="cd06558">
    <property type="entry name" value="crotonase-like"/>
    <property type="match status" value="1"/>
</dbReference>
<comment type="similarity">
    <text evidence="1">Belongs to the enoyl-CoA hydratase/isomerase family.</text>
</comment>
<dbReference type="eggNOG" id="COG1024">
    <property type="taxonomic scope" value="Bacteria"/>
</dbReference>
<keyword evidence="2" id="KW-0413">Isomerase</keyword>
<dbReference type="Proteomes" id="UP000009134">
    <property type="component" value="Plasmid pNL2"/>
</dbReference>
<geneLocation type="plasmid" evidence="2 3">
    <name>pNL2</name>
</geneLocation>
<proteinExistence type="inferred from homology"/>
<dbReference type="Gene3D" id="1.10.12.10">
    <property type="entry name" value="Lyase 2-enoyl-coa Hydratase, Chain A, domain 2"/>
    <property type="match status" value="1"/>
</dbReference>
<dbReference type="RefSeq" id="WP_011906694.1">
    <property type="nucleotide sequence ID" value="NC_009427.1"/>
</dbReference>
<dbReference type="PANTHER" id="PTHR43459">
    <property type="entry name" value="ENOYL-COA HYDRATASE"/>
    <property type="match status" value="1"/>
</dbReference>
<gene>
    <name evidence="2" type="ordered locus">Saro_3447</name>
</gene>
<dbReference type="Gene3D" id="3.90.226.10">
    <property type="entry name" value="2-enoyl-CoA Hydratase, Chain A, domain 1"/>
    <property type="match status" value="1"/>
</dbReference>
<protein>
    <submittedName>
        <fullName evidence="2">Enoyl-CoA hydratase/isomerase</fullName>
    </submittedName>
</protein>
<evidence type="ECO:0000313" key="3">
    <source>
        <dbReference type="Proteomes" id="UP000009134"/>
    </source>
</evidence>
<sequence length="261" mass="26324">MMKPVSTDLADGILTITLDRPDQGNAIDMALAEALLEAARAAASDPAVRCVVLTGAGRMFCVGGDVGGFAAAGDEAPAFIKALADKLHEAVLVLAGMEKPLVTLVHGPAAGAGFSLAAAGDIVLASEAAHFTAAYTAIGLTPDGGLTWLLPRLVGMRAAQELILTNRRLTAAEAVQLGAVTRVVPADELAAEGRRLAAQLADGPTRAFGTVRRLLAEGQGATLADQLDSEAAAISAAAGGAEGREGVAAFLARRAPAFRPA</sequence>
<keyword evidence="3" id="KW-1185">Reference proteome</keyword>
<dbReference type="InterPro" id="IPR029045">
    <property type="entry name" value="ClpP/crotonase-like_dom_sf"/>
</dbReference>
<evidence type="ECO:0000256" key="1">
    <source>
        <dbReference type="ARBA" id="ARBA00005254"/>
    </source>
</evidence>
<dbReference type="AlphaFoldDB" id="A4XEE6"/>
<dbReference type="PANTHER" id="PTHR43459:SF1">
    <property type="entry name" value="EG:BACN32G11.4 PROTEIN"/>
    <property type="match status" value="1"/>
</dbReference>
<dbReference type="KEGG" id="nar:Saro_3447"/>
<dbReference type="HOGENOM" id="CLU_009834_7_2_5"/>
<dbReference type="InterPro" id="IPR014748">
    <property type="entry name" value="Enoyl-CoA_hydra_C"/>
</dbReference>